<proteinExistence type="predicted"/>
<dbReference type="PANTHER" id="PTHR39450:SF1">
    <property type="entry name" value="DUF1667 DOMAIN-CONTAINING PROTEIN"/>
    <property type="match status" value="1"/>
</dbReference>
<dbReference type="PANTHER" id="PTHR39450">
    <property type="entry name" value="MOLYBDOPTERIN OXIDOREDUCTASE, 4FE-4S CLUSTER-BINDING SUBUNIT"/>
    <property type="match status" value="1"/>
</dbReference>
<dbReference type="Gene3D" id="3.10.530.10">
    <property type="entry name" value="CPE0013-like"/>
    <property type="match status" value="1"/>
</dbReference>
<accession>A0A942ZAA0</accession>
<sequence>MKEYEKICIVCPVGCRLTIQEDSNYDSGYKVEGNECIRGEKYGIKEVTNPTRVLTTTVKIKGAFYERIPVISNDGLPKDKLFQCMEIINDLDIVAPIKSNDVIVRNILDTGVDIIASRSMERID</sequence>
<dbReference type="EMBL" id="WSFT01000053">
    <property type="protein sequence ID" value="MBS4539600.1"/>
    <property type="molecule type" value="Genomic_DNA"/>
</dbReference>
<dbReference type="SUPFAM" id="SSF160148">
    <property type="entry name" value="CPE0013-like"/>
    <property type="match status" value="1"/>
</dbReference>
<organism evidence="1 2">
    <name type="scientific">Anaeromonas frigoriresistens</name>
    <dbReference type="NCBI Taxonomy" id="2683708"/>
    <lineage>
        <taxon>Bacteria</taxon>
        <taxon>Bacillati</taxon>
        <taxon>Bacillota</taxon>
        <taxon>Tissierellia</taxon>
        <taxon>Tissierellales</taxon>
        <taxon>Thermohalobacteraceae</taxon>
        <taxon>Anaeromonas</taxon>
    </lineage>
</organism>
<dbReference type="Pfam" id="PF07892">
    <property type="entry name" value="DUF1667"/>
    <property type="match status" value="1"/>
</dbReference>
<evidence type="ECO:0000313" key="2">
    <source>
        <dbReference type="Proteomes" id="UP000724672"/>
    </source>
</evidence>
<evidence type="ECO:0000313" key="1">
    <source>
        <dbReference type="EMBL" id="MBS4539600.1"/>
    </source>
</evidence>
<dbReference type="InterPro" id="IPR012460">
    <property type="entry name" value="DUF1667"/>
</dbReference>
<reference evidence="1" key="1">
    <citation type="submission" date="2019-12" db="EMBL/GenBank/DDBJ databases">
        <title>Clostridiaceae gen. nov. sp. nov., isolated from sediment in Xinjiang, China.</title>
        <authorList>
            <person name="Zhang R."/>
        </authorList>
    </citation>
    <scope>NUCLEOTIDE SEQUENCE</scope>
    <source>
        <strain evidence="1">D2Q-11</strain>
    </source>
</reference>
<keyword evidence="2" id="KW-1185">Reference proteome</keyword>
<dbReference type="Proteomes" id="UP000724672">
    <property type="component" value="Unassembled WGS sequence"/>
</dbReference>
<protein>
    <submittedName>
        <fullName evidence="1">DUF1667 domain-containing protein</fullName>
    </submittedName>
</protein>
<dbReference type="AlphaFoldDB" id="A0A942ZAA0"/>
<comment type="caution">
    <text evidence="1">The sequence shown here is derived from an EMBL/GenBank/DDBJ whole genome shotgun (WGS) entry which is preliminary data.</text>
</comment>
<dbReference type="RefSeq" id="WP_203367523.1">
    <property type="nucleotide sequence ID" value="NZ_WSFT01000053.1"/>
</dbReference>
<name>A0A942ZAA0_9FIRM</name>
<dbReference type="InterPro" id="IPR036593">
    <property type="entry name" value="CPE0013-like_sf"/>
</dbReference>
<gene>
    <name evidence="1" type="ORF">GOQ27_14090</name>
</gene>